<keyword evidence="3" id="KW-1185">Reference proteome</keyword>
<name>A0A8K0H0R2_9ROSA</name>
<feature type="region of interest" description="Disordered" evidence="1">
    <location>
        <begin position="62"/>
        <end position="84"/>
    </location>
</feature>
<reference evidence="2" key="1">
    <citation type="submission" date="2020-03" db="EMBL/GenBank/DDBJ databases">
        <title>A high-quality chromosome-level genome assembly of a woody plant with both climbing and erect habits, Rhamnella rubrinervis.</title>
        <authorList>
            <person name="Lu Z."/>
            <person name="Yang Y."/>
            <person name="Zhu X."/>
            <person name="Sun Y."/>
        </authorList>
    </citation>
    <scope>NUCLEOTIDE SEQUENCE</scope>
    <source>
        <strain evidence="2">BYM</strain>
        <tissue evidence="2">Leaf</tissue>
    </source>
</reference>
<dbReference type="PANTHER" id="PTHR33356">
    <property type="entry name" value="TIP41-LIKE PROTEIN"/>
    <property type="match status" value="1"/>
</dbReference>
<sequence>MAVDLHRGEDLLFRSLFFADNNNNEEEAEAENITLSNPNGSTHQTNDFDVLNSDGIELSTLGSSLASSSEQASSTTETETDEDDDYIAELTRQMAHYMFQEDDKMDKSWELRSNHGTPKWPCHQEPISPPNMPTRDEVMGKLEQLNINNQLSKNPQAQQFQSISPKPSSTPICLEDPSVGFCSSNQAIVDQIRAIQLYKMKHEQVLKQEGSANKESQQQHALFQKKNRAYSANSNGALSCGFSSTPWPNQKVGSGMRAVFLGGSSSTGTGSNGTGVFLPCVVGNSNRNCSTNQNQSRKKRGSSPVLIPAKVLQALKVHFDRVGYQLSDLPEPSSTLTAATLQHDNYRVGRTATAEKCPEKSVIHGRCRP</sequence>
<dbReference type="Proteomes" id="UP000796880">
    <property type="component" value="Unassembled WGS sequence"/>
</dbReference>
<dbReference type="AlphaFoldDB" id="A0A8K0H0R2"/>
<gene>
    <name evidence="2" type="ORF">FNV43_RR13214</name>
</gene>
<dbReference type="EMBL" id="VOIH02000006">
    <property type="protein sequence ID" value="KAF3443530.1"/>
    <property type="molecule type" value="Genomic_DNA"/>
</dbReference>
<feature type="compositionally biased region" description="Low complexity" evidence="1">
    <location>
        <begin position="62"/>
        <end position="77"/>
    </location>
</feature>
<protein>
    <submittedName>
        <fullName evidence="2">Uncharacterized protein</fullName>
    </submittedName>
</protein>
<comment type="caution">
    <text evidence="2">The sequence shown here is derived from an EMBL/GenBank/DDBJ whole genome shotgun (WGS) entry which is preliminary data.</text>
</comment>
<accession>A0A8K0H0R2</accession>
<dbReference type="OrthoDB" id="1709562at2759"/>
<evidence type="ECO:0000313" key="3">
    <source>
        <dbReference type="Proteomes" id="UP000796880"/>
    </source>
</evidence>
<evidence type="ECO:0000256" key="1">
    <source>
        <dbReference type="SAM" id="MobiDB-lite"/>
    </source>
</evidence>
<evidence type="ECO:0000313" key="2">
    <source>
        <dbReference type="EMBL" id="KAF3443530.1"/>
    </source>
</evidence>
<organism evidence="2 3">
    <name type="scientific">Rhamnella rubrinervis</name>
    <dbReference type="NCBI Taxonomy" id="2594499"/>
    <lineage>
        <taxon>Eukaryota</taxon>
        <taxon>Viridiplantae</taxon>
        <taxon>Streptophyta</taxon>
        <taxon>Embryophyta</taxon>
        <taxon>Tracheophyta</taxon>
        <taxon>Spermatophyta</taxon>
        <taxon>Magnoliopsida</taxon>
        <taxon>eudicotyledons</taxon>
        <taxon>Gunneridae</taxon>
        <taxon>Pentapetalae</taxon>
        <taxon>rosids</taxon>
        <taxon>fabids</taxon>
        <taxon>Rosales</taxon>
        <taxon>Rhamnaceae</taxon>
        <taxon>rhamnoid group</taxon>
        <taxon>Rhamneae</taxon>
        <taxon>Rhamnella</taxon>
    </lineage>
</organism>
<dbReference type="PANTHER" id="PTHR33356:SF16">
    <property type="entry name" value="G PATCH DOMAIN PROTEIN"/>
    <property type="match status" value="1"/>
</dbReference>
<proteinExistence type="predicted"/>